<accession>A0A3M7S548</accession>
<dbReference type="AlphaFoldDB" id="A0A3M7S548"/>
<feature type="region of interest" description="Disordered" evidence="1">
    <location>
        <begin position="1"/>
        <end position="64"/>
    </location>
</feature>
<evidence type="ECO:0000313" key="2">
    <source>
        <dbReference type="EMBL" id="RNA30936.1"/>
    </source>
</evidence>
<sequence>MQFDSVGMDIPIQADRKKGRPKDTAGALEHQPKETQALTSAPKGIESDDGSNDESIQQNVSKRPRINFHIKNKIWS</sequence>
<comment type="caution">
    <text evidence="2">The sequence shown here is derived from an EMBL/GenBank/DDBJ whole genome shotgun (WGS) entry which is preliminary data.</text>
</comment>
<evidence type="ECO:0000256" key="1">
    <source>
        <dbReference type="SAM" id="MobiDB-lite"/>
    </source>
</evidence>
<organism evidence="2 3">
    <name type="scientific">Brachionus plicatilis</name>
    <name type="common">Marine rotifer</name>
    <name type="synonym">Brachionus muelleri</name>
    <dbReference type="NCBI Taxonomy" id="10195"/>
    <lineage>
        <taxon>Eukaryota</taxon>
        <taxon>Metazoa</taxon>
        <taxon>Spiralia</taxon>
        <taxon>Gnathifera</taxon>
        <taxon>Rotifera</taxon>
        <taxon>Eurotatoria</taxon>
        <taxon>Monogononta</taxon>
        <taxon>Pseudotrocha</taxon>
        <taxon>Ploima</taxon>
        <taxon>Brachionidae</taxon>
        <taxon>Brachionus</taxon>
    </lineage>
</organism>
<dbReference type="Proteomes" id="UP000276133">
    <property type="component" value="Unassembled WGS sequence"/>
</dbReference>
<protein>
    <submittedName>
        <fullName evidence="2">Uncharacterized protein</fullName>
    </submittedName>
</protein>
<proteinExistence type="predicted"/>
<gene>
    <name evidence="2" type="ORF">BpHYR1_007484</name>
</gene>
<evidence type="ECO:0000313" key="3">
    <source>
        <dbReference type="Proteomes" id="UP000276133"/>
    </source>
</evidence>
<keyword evidence="3" id="KW-1185">Reference proteome</keyword>
<name>A0A3M7S548_BRAPC</name>
<dbReference type="EMBL" id="REGN01002013">
    <property type="protein sequence ID" value="RNA30936.1"/>
    <property type="molecule type" value="Genomic_DNA"/>
</dbReference>
<reference evidence="2 3" key="1">
    <citation type="journal article" date="2018" name="Sci. Rep.">
        <title>Genomic signatures of local adaptation to the degree of environmental predictability in rotifers.</title>
        <authorList>
            <person name="Franch-Gras L."/>
            <person name="Hahn C."/>
            <person name="Garcia-Roger E.M."/>
            <person name="Carmona M.J."/>
            <person name="Serra M."/>
            <person name="Gomez A."/>
        </authorList>
    </citation>
    <scope>NUCLEOTIDE SEQUENCE [LARGE SCALE GENOMIC DNA]</scope>
    <source>
        <strain evidence="2">HYR1</strain>
    </source>
</reference>